<feature type="transmembrane region" description="Helical" evidence="10">
    <location>
        <begin position="591"/>
        <end position="610"/>
    </location>
</feature>
<dbReference type="FunCoup" id="A0A3N4M290">
    <property type="interactions" value="16"/>
</dbReference>
<keyword evidence="13" id="KW-1185">Reference proteome</keyword>
<feature type="region of interest" description="Disordered" evidence="11">
    <location>
        <begin position="628"/>
        <end position="687"/>
    </location>
</feature>
<feature type="transmembrane region" description="Helical" evidence="10">
    <location>
        <begin position="309"/>
        <end position="328"/>
    </location>
</feature>
<evidence type="ECO:0000256" key="5">
    <source>
        <dbReference type="ARBA" id="ARBA00022692"/>
    </source>
</evidence>
<evidence type="ECO:0000313" key="12">
    <source>
        <dbReference type="EMBL" id="RPB28058.1"/>
    </source>
</evidence>
<feature type="region of interest" description="Disordered" evidence="11">
    <location>
        <begin position="702"/>
        <end position="723"/>
    </location>
</feature>
<dbReference type="GO" id="GO:0005886">
    <property type="term" value="C:plasma membrane"/>
    <property type="evidence" value="ECO:0007669"/>
    <property type="project" value="UniProtKB-SubCell"/>
</dbReference>
<name>A0A3N4M290_9PEZI</name>
<feature type="transmembrane region" description="Helical" evidence="10">
    <location>
        <begin position="385"/>
        <end position="410"/>
    </location>
</feature>
<comment type="similarity">
    <text evidence="3 10">Belongs to the PRM1 family.</text>
</comment>
<evidence type="ECO:0000256" key="6">
    <source>
        <dbReference type="ARBA" id="ARBA00022971"/>
    </source>
</evidence>
<protein>
    <recommendedName>
        <fullName evidence="10">Plasma membrane fusion protein PRM1</fullName>
    </recommendedName>
</protein>
<dbReference type="InParanoid" id="A0A3N4M290"/>
<evidence type="ECO:0000256" key="7">
    <source>
        <dbReference type="ARBA" id="ARBA00022989"/>
    </source>
</evidence>
<keyword evidence="6 10" id="KW-0184">Conjugation</keyword>
<dbReference type="PANTHER" id="PTHR31030:SF1">
    <property type="entry name" value="PLASMA MEMBRANE FUSION PROTEIN PRM1"/>
    <property type="match status" value="1"/>
</dbReference>
<dbReference type="Proteomes" id="UP000267821">
    <property type="component" value="Unassembled WGS sequence"/>
</dbReference>
<keyword evidence="7 10" id="KW-1133">Transmembrane helix</keyword>
<comment type="subcellular location">
    <subcellularLocation>
        <location evidence="2 10">Cell membrane</location>
        <topology evidence="2 10">Multi-pass membrane protein</topology>
    </subcellularLocation>
</comment>
<dbReference type="EMBL" id="ML121530">
    <property type="protein sequence ID" value="RPB28058.1"/>
    <property type="molecule type" value="Genomic_DNA"/>
</dbReference>
<organism evidence="12 13">
    <name type="scientific">Terfezia boudieri ATCC MYA-4762</name>
    <dbReference type="NCBI Taxonomy" id="1051890"/>
    <lineage>
        <taxon>Eukaryota</taxon>
        <taxon>Fungi</taxon>
        <taxon>Dikarya</taxon>
        <taxon>Ascomycota</taxon>
        <taxon>Pezizomycotina</taxon>
        <taxon>Pezizomycetes</taxon>
        <taxon>Pezizales</taxon>
        <taxon>Pezizaceae</taxon>
        <taxon>Terfezia</taxon>
    </lineage>
</organism>
<dbReference type="InterPro" id="IPR026777">
    <property type="entry name" value="PRM1"/>
</dbReference>
<feature type="transmembrane region" description="Helical" evidence="10">
    <location>
        <begin position="126"/>
        <end position="153"/>
    </location>
</feature>
<reference evidence="12 13" key="1">
    <citation type="journal article" date="2018" name="Nat. Ecol. Evol.">
        <title>Pezizomycetes genomes reveal the molecular basis of ectomycorrhizal truffle lifestyle.</title>
        <authorList>
            <person name="Murat C."/>
            <person name="Payen T."/>
            <person name="Noel B."/>
            <person name="Kuo A."/>
            <person name="Morin E."/>
            <person name="Chen J."/>
            <person name="Kohler A."/>
            <person name="Krizsan K."/>
            <person name="Balestrini R."/>
            <person name="Da Silva C."/>
            <person name="Montanini B."/>
            <person name="Hainaut M."/>
            <person name="Levati E."/>
            <person name="Barry K.W."/>
            <person name="Belfiori B."/>
            <person name="Cichocki N."/>
            <person name="Clum A."/>
            <person name="Dockter R.B."/>
            <person name="Fauchery L."/>
            <person name="Guy J."/>
            <person name="Iotti M."/>
            <person name="Le Tacon F."/>
            <person name="Lindquist E.A."/>
            <person name="Lipzen A."/>
            <person name="Malagnac F."/>
            <person name="Mello A."/>
            <person name="Molinier V."/>
            <person name="Miyauchi S."/>
            <person name="Poulain J."/>
            <person name="Riccioni C."/>
            <person name="Rubini A."/>
            <person name="Sitrit Y."/>
            <person name="Splivallo R."/>
            <person name="Traeger S."/>
            <person name="Wang M."/>
            <person name="Zifcakova L."/>
            <person name="Wipf D."/>
            <person name="Zambonelli A."/>
            <person name="Paolocci F."/>
            <person name="Nowrousian M."/>
            <person name="Ottonello S."/>
            <person name="Baldrian P."/>
            <person name="Spatafora J.W."/>
            <person name="Henrissat B."/>
            <person name="Nagy L.G."/>
            <person name="Aury J.M."/>
            <person name="Wincker P."/>
            <person name="Grigoriev I.V."/>
            <person name="Bonfante P."/>
            <person name="Martin F.M."/>
        </authorList>
    </citation>
    <scope>NUCLEOTIDE SEQUENCE [LARGE SCALE GENOMIC DNA]</scope>
    <source>
        <strain evidence="12 13">ATCC MYA-4762</strain>
    </source>
</reference>
<dbReference type="STRING" id="1051890.A0A3N4M290"/>
<dbReference type="GO" id="GO:0043332">
    <property type="term" value="C:mating projection tip"/>
    <property type="evidence" value="ECO:0007669"/>
    <property type="project" value="UniProtKB-UniRule"/>
</dbReference>
<evidence type="ECO:0000256" key="11">
    <source>
        <dbReference type="SAM" id="MobiDB-lite"/>
    </source>
</evidence>
<keyword evidence="9" id="KW-0325">Glycoprotein</keyword>
<evidence type="ECO:0000256" key="2">
    <source>
        <dbReference type="ARBA" id="ARBA00004651"/>
    </source>
</evidence>
<dbReference type="AlphaFoldDB" id="A0A3N4M290"/>
<dbReference type="GO" id="GO:0032220">
    <property type="term" value="P:plasma membrane fusion involved in cytogamy"/>
    <property type="evidence" value="ECO:0007669"/>
    <property type="project" value="TreeGrafter"/>
</dbReference>
<proteinExistence type="inferred from homology"/>
<keyword evidence="4 10" id="KW-1003">Cell membrane</keyword>
<sequence>MHSTYRYPKLREVQQFKPSTIPHLTPYLGTRSRLSQVWFNRWTLLLVLIVVRVFLSTQALDNDINSAEREALSACTSVERAGSALASMPHYMAPGANELSAKAVETSVRALQQALILGISIIREIVIFYINMLVGTYVCLITFAISGGLGLVLDATEEIGVFINDTLKAVTVSINNEVGGFTNDYDQLKSQIQSLGNAFGKTITLPELKLPSLDKLNKIAIPTKFLDKIQEMKDNLPDFKDVKDAAEDVIRVPFNNIQQQVNNSLSVYQFDRSMFPIPPKEKLTFCSDNNNVSSFFENLKETVGKTKTIIIVVLIVLAVLAIIPMAWLEIRRWRIMRQRANMFSENPNFDPVDITYLASRPSAGTWGLRFASVLKSERRQVLIRWAVAYVTSPPALFVLSLGIAGLISALSQYIVLKQVEKAVPELANQVGGFAGEVVDFLNNSSVKFAASTNNVMQGVSDELNKEVFGWLTNGTQSLNDTLTTFSNTMQNGINQYVGGTLLEKPAVEIINCLVGLKIEALQEGLTWVHENAHISFPQIPADIFSVGALGSLNDDKSDSFLADPENASSDMITDTLFKMSKKWQEGLSTEAAISGGVVLIWVFVILIALIRTGSLWWGLDNVRGDGGGQGTNFSGGQLPVSTPAVAVPPPRYVSSRQANSGPEAGLENDDHGLDYPSQTYSRHSGPETFRLERVSSRRITPPPVPLGGWIDEKKRGHITGDSY</sequence>
<evidence type="ECO:0000256" key="8">
    <source>
        <dbReference type="ARBA" id="ARBA00023136"/>
    </source>
</evidence>
<evidence type="ECO:0000256" key="1">
    <source>
        <dbReference type="ARBA" id="ARBA00002512"/>
    </source>
</evidence>
<accession>A0A3N4M290</accession>
<dbReference type="OrthoDB" id="5356111at2759"/>
<evidence type="ECO:0000256" key="9">
    <source>
        <dbReference type="ARBA" id="ARBA00023180"/>
    </source>
</evidence>
<keyword evidence="5 10" id="KW-0812">Transmembrane</keyword>
<gene>
    <name evidence="12" type="ORF">L211DRAFT_779004</name>
</gene>
<dbReference type="PANTHER" id="PTHR31030">
    <property type="entry name" value="PLASMA MEMBRANE FUSION PROTEIN PRM1"/>
    <property type="match status" value="1"/>
</dbReference>
<keyword evidence="8 10" id="KW-0472">Membrane</keyword>
<comment type="function">
    <text evidence="1 10">Involved in cell fusion during mating by stabilizing the plasma membrane fusion event.</text>
</comment>
<evidence type="ECO:0000256" key="10">
    <source>
        <dbReference type="RuleBase" id="RU366035"/>
    </source>
</evidence>
<evidence type="ECO:0000256" key="3">
    <source>
        <dbReference type="ARBA" id="ARBA00010780"/>
    </source>
</evidence>
<evidence type="ECO:0000313" key="13">
    <source>
        <dbReference type="Proteomes" id="UP000267821"/>
    </source>
</evidence>
<feature type="transmembrane region" description="Helical" evidence="10">
    <location>
        <begin position="38"/>
        <end position="55"/>
    </location>
</feature>
<evidence type="ECO:0000256" key="4">
    <source>
        <dbReference type="ARBA" id="ARBA00022475"/>
    </source>
</evidence>